<gene>
    <name evidence="2" type="ORF">GCM10008955_12600</name>
</gene>
<comment type="caution">
    <text evidence="2">The sequence shown here is derived from an EMBL/GenBank/DDBJ whole genome shotgun (WGS) entry which is preliminary data.</text>
</comment>
<dbReference type="Proteomes" id="UP000647587">
    <property type="component" value="Unassembled WGS sequence"/>
</dbReference>
<proteinExistence type="predicted"/>
<dbReference type="PRINTS" id="PR00111">
    <property type="entry name" value="ABHYDROLASE"/>
</dbReference>
<dbReference type="InterPro" id="IPR050266">
    <property type="entry name" value="AB_hydrolase_sf"/>
</dbReference>
<dbReference type="Gene3D" id="3.40.50.1820">
    <property type="entry name" value="alpha/beta hydrolase"/>
    <property type="match status" value="1"/>
</dbReference>
<dbReference type="SUPFAM" id="SSF53474">
    <property type="entry name" value="alpha/beta-Hydrolases"/>
    <property type="match status" value="1"/>
</dbReference>
<keyword evidence="3" id="KW-1185">Reference proteome</keyword>
<evidence type="ECO:0000313" key="2">
    <source>
        <dbReference type="EMBL" id="GGK20713.1"/>
    </source>
</evidence>
<protein>
    <submittedName>
        <fullName evidence="2">Hydrolase</fullName>
    </submittedName>
</protein>
<sequence length="260" mass="28694">MHFNVVRRGQGKPLLLIHGLGSSWRSWEPVLDVLSAQREVIALDLPGFGHTPPLPGKATFQRLADAVTDFLHQENLIGVDAVGSSMGARLVLELARRGVLGAVVSLDPGGFWRGWEKVFFYQSVKVSVDLIRLLQPVMPALTGSAVWRSVLFAQFSSHPWTLGAQLSLTEMRSFATSPSVDEVLRDLVEGPPQQGVAPGQLTAPLVIGWGRHDRVCLPRQAQRALRAFPGASLHWFEHSGHFPHWDMPEQTAELILKVTR</sequence>
<organism evidence="2 3">
    <name type="scientific">Deinococcus malanensis</name>
    <dbReference type="NCBI Taxonomy" id="1706855"/>
    <lineage>
        <taxon>Bacteria</taxon>
        <taxon>Thermotogati</taxon>
        <taxon>Deinococcota</taxon>
        <taxon>Deinococci</taxon>
        <taxon>Deinococcales</taxon>
        <taxon>Deinococcaceae</taxon>
        <taxon>Deinococcus</taxon>
    </lineage>
</organism>
<dbReference type="RefSeq" id="WP_189005586.1">
    <property type="nucleotide sequence ID" value="NZ_BMPP01000004.1"/>
</dbReference>
<dbReference type="GO" id="GO:0016787">
    <property type="term" value="F:hydrolase activity"/>
    <property type="evidence" value="ECO:0007669"/>
    <property type="project" value="UniProtKB-KW"/>
</dbReference>
<dbReference type="InterPro" id="IPR029058">
    <property type="entry name" value="AB_hydrolase_fold"/>
</dbReference>
<name>A0ABQ2EQA6_9DEIO</name>
<accession>A0ABQ2EQA6</accession>
<dbReference type="EMBL" id="BMPP01000004">
    <property type="protein sequence ID" value="GGK20713.1"/>
    <property type="molecule type" value="Genomic_DNA"/>
</dbReference>
<dbReference type="PANTHER" id="PTHR43798">
    <property type="entry name" value="MONOACYLGLYCEROL LIPASE"/>
    <property type="match status" value="1"/>
</dbReference>
<reference evidence="3" key="1">
    <citation type="journal article" date="2019" name="Int. J. Syst. Evol. Microbiol.">
        <title>The Global Catalogue of Microorganisms (GCM) 10K type strain sequencing project: providing services to taxonomists for standard genome sequencing and annotation.</title>
        <authorList>
            <consortium name="The Broad Institute Genomics Platform"/>
            <consortium name="The Broad Institute Genome Sequencing Center for Infectious Disease"/>
            <person name="Wu L."/>
            <person name="Ma J."/>
        </authorList>
    </citation>
    <scope>NUCLEOTIDE SEQUENCE [LARGE SCALE GENOMIC DNA]</scope>
    <source>
        <strain evidence="3">JCM 30331</strain>
    </source>
</reference>
<keyword evidence="2" id="KW-0378">Hydrolase</keyword>
<dbReference type="Pfam" id="PF12697">
    <property type="entry name" value="Abhydrolase_6"/>
    <property type="match status" value="1"/>
</dbReference>
<dbReference type="InterPro" id="IPR000073">
    <property type="entry name" value="AB_hydrolase_1"/>
</dbReference>
<evidence type="ECO:0000259" key="1">
    <source>
        <dbReference type="Pfam" id="PF12697"/>
    </source>
</evidence>
<feature type="domain" description="AB hydrolase-1" evidence="1">
    <location>
        <begin position="14"/>
        <end position="253"/>
    </location>
</feature>
<evidence type="ECO:0000313" key="3">
    <source>
        <dbReference type="Proteomes" id="UP000647587"/>
    </source>
</evidence>